<name>A0AC35U803_9BILA</name>
<proteinExistence type="predicted"/>
<protein>
    <submittedName>
        <fullName evidence="2">Uncharacterized protein</fullName>
    </submittedName>
</protein>
<accession>A0AC35U803</accession>
<evidence type="ECO:0000313" key="1">
    <source>
        <dbReference type="Proteomes" id="UP000095286"/>
    </source>
</evidence>
<dbReference type="Proteomes" id="UP000095286">
    <property type="component" value="Unplaced"/>
</dbReference>
<reference evidence="2" key="1">
    <citation type="submission" date="2016-11" db="UniProtKB">
        <authorList>
            <consortium name="WormBaseParasite"/>
        </authorList>
    </citation>
    <scope>IDENTIFICATION</scope>
    <source>
        <strain evidence="2">KR3021</strain>
    </source>
</reference>
<sequence length="287" mass="31474">MNSLSIPKAAYNSSSNDFTNDANTKPSVSQLKNNLTLDFMGPTRAKRVAHDEPNTMDGVRRAKQMCFNTNTPTNSFLQTPIMLDPEVKQFTNGFAGLFHGTPEALSALNSCTTPEKQITMAFLGAKMAAENNALSTPLDLKNIVPLGGTYDRDSFNRNFTDAIGHIEDSQIKNELMAQTPIKEPFAFWNADGMPSPMTEINPRIQLASYAVANNNTDLTNNNIRKIIKDALTPDGNVNLYNAIANCSAANSGLSFQPNNNGKINNETPQIMNQILSKFSPQHNAEER</sequence>
<evidence type="ECO:0000313" key="2">
    <source>
        <dbReference type="WBParaSite" id="RSKR_0000833300.1"/>
    </source>
</evidence>
<organism evidence="1 2">
    <name type="scientific">Rhabditophanes sp. KR3021</name>
    <dbReference type="NCBI Taxonomy" id="114890"/>
    <lineage>
        <taxon>Eukaryota</taxon>
        <taxon>Metazoa</taxon>
        <taxon>Ecdysozoa</taxon>
        <taxon>Nematoda</taxon>
        <taxon>Chromadorea</taxon>
        <taxon>Rhabditida</taxon>
        <taxon>Tylenchina</taxon>
        <taxon>Panagrolaimomorpha</taxon>
        <taxon>Strongyloidoidea</taxon>
        <taxon>Alloionematidae</taxon>
        <taxon>Rhabditophanes</taxon>
    </lineage>
</organism>
<dbReference type="WBParaSite" id="RSKR_0000833300.1">
    <property type="protein sequence ID" value="RSKR_0000833300.1"/>
    <property type="gene ID" value="RSKR_0000833300"/>
</dbReference>